<name>N9RCQ5_9GAMM</name>
<dbReference type="STRING" id="1217698.F888_00798"/>
<dbReference type="Proteomes" id="UP000013200">
    <property type="component" value="Unassembled WGS sequence"/>
</dbReference>
<organism evidence="1 2">
    <name type="scientific">Acinetobacter courvalinii</name>
    <dbReference type="NCBI Taxonomy" id="280147"/>
    <lineage>
        <taxon>Bacteria</taxon>
        <taxon>Pseudomonadati</taxon>
        <taxon>Pseudomonadota</taxon>
        <taxon>Gammaproteobacteria</taxon>
        <taxon>Moraxellales</taxon>
        <taxon>Moraxellaceae</taxon>
        <taxon>Acinetobacter</taxon>
    </lineage>
</organism>
<accession>N9P2I2</accession>
<accession>N9RCQ5</accession>
<protein>
    <submittedName>
        <fullName evidence="1">Uncharacterized protein</fullName>
    </submittedName>
</protein>
<proteinExistence type="predicted"/>
<evidence type="ECO:0000313" key="1">
    <source>
        <dbReference type="EMBL" id="ENX40151.1"/>
    </source>
</evidence>
<dbReference type="EMBL" id="APSA01000003">
    <property type="protein sequence ID" value="ENX40151.1"/>
    <property type="molecule type" value="Genomic_DNA"/>
</dbReference>
<dbReference type="HOGENOM" id="CLU_3264291_0_0_6"/>
<evidence type="ECO:0000313" key="2">
    <source>
        <dbReference type="Proteomes" id="UP000013200"/>
    </source>
</evidence>
<keyword evidence="2" id="KW-1185">Reference proteome</keyword>
<sequence>MPFLFKQSHSSTLINVTQQAKKSHYNELTQKYKEKLEDKFL</sequence>
<gene>
    <name evidence="1" type="ORF">F888_00798</name>
</gene>
<dbReference type="AlphaFoldDB" id="N9RCQ5"/>
<reference evidence="1 2" key="1">
    <citation type="submission" date="2013-02" db="EMBL/GenBank/DDBJ databases">
        <title>The Genome Sequence of Acinetobacter sp. NIPH 3623.</title>
        <authorList>
            <consortium name="The Broad Institute Genome Sequencing Platform"/>
            <consortium name="The Broad Institute Genome Sequencing Center for Infectious Disease"/>
            <person name="Cerqueira G."/>
            <person name="Feldgarden M."/>
            <person name="Courvalin P."/>
            <person name="Perichon B."/>
            <person name="Grillot-Courvalin C."/>
            <person name="Clermont D."/>
            <person name="Rocha E."/>
            <person name="Yoon E.-J."/>
            <person name="Nemec A."/>
            <person name="Walker B."/>
            <person name="Young S.K."/>
            <person name="Zeng Q."/>
            <person name="Gargeya S."/>
            <person name="Fitzgerald M."/>
            <person name="Haas B."/>
            <person name="Abouelleil A."/>
            <person name="Alvarado L."/>
            <person name="Arachchi H.M."/>
            <person name="Berlin A.M."/>
            <person name="Chapman S.B."/>
            <person name="Dewar J."/>
            <person name="Goldberg J."/>
            <person name="Griggs A."/>
            <person name="Gujja S."/>
            <person name="Hansen M."/>
            <person name="Howarth C."/>
            <person name="Imamovic A."/>
            <person name="Larimer J."/>
            <person name="McCowan C."/>
            <person name="Murphy C."/>
            <person name="Neiman D."/>
            <person name="Pearson M."/>
            <person name="Priest M."/>
            <person name="Roberts A."/>
            <person name="Saif S."/>
            <person name="Shea T."/>
            <person name="Sisk P."/>
            <person name="Sykes S."/>
            <person name="Wortman J."/>
            <person name="Nusbaum C."/>
            <person name="Birren B."/>
        </authorList>
    </citation>
    <scope>NUCLEOTIDE SEQUENCE [LARGE SCALE GENOMIC DNA]</scope>
    <source>
        <strain evidence="1 2">NIPH 3623</strain>
    </source>
</reference>
<comment type="caution">
    <text evidence="1">The sequence shown here is derived from an EMBL/GenBank/DDBJ whole genome shotgun (WGS) entry which is preliminary data.</text>
</comment>
<dbReference type="PATRIC" id="fig|1217698.3.peg.772"/>